<feature type="domain" description="FBD" evidence="1">
    <location>
        <begin position="27"/>
        <end position="100"/>
    </location>
</feature>
<name>A0AAD8VYU5_LOLMU</name>
<dbReference type="Pfam" id="PF08387">
    <property type="entry name" value="FBD"/>
    <property type="match status" value="1"/>
</dbReference>
<dbReference type="Proteomes" id="UP001231189">
    <property type="component" value="Unassembled WGS sequence"/>
</dbReference>
<dbReference type="PANTHER" id="PTHR32141">
    <property type="match status" value="1"/>
</dbReference>
<accession>A0AAD8VYU5</accession>
<organism evidence="2 3">
    <name type="scientific">Lolium multiflorum</name>
    <name type="common">Italian ryegrass</name>
    <name type="synonym">Lolium perenne subsp. multiflorum</name>
    <dbReference type="NCBI Taxonomy" id="4521"/>
    <lineage>
        <taxon>Eukaryota</taxon>
        <taxon>Viridiplantae</taxon>
        <taxon>Streptophyta</taxon>
        <taxon>Embryophyta</taxon>
        <taxon>Tracheophyta</taxon>
        <taxon>Spermatophyta</taxon>
        <taxon>Magnoliopsida</taxon>
        <taxon>Liliopsida</taxon>
        <taxon>Poales</taxon>
        <taxon>Poaceae</taxon>
        <taxon>BOP clade</taxon>
        <taxon>Pooideae</taxon>
        <taxon>Poodae</taxon>
        <taxon>Poeae</taxon>
        <taxon>Poeae Chloroplast Group 2 (Poeae type)</taxon>
        <taxon>Loliodinae</taxon>
        <taxon>Loliinae</taxon>
        <taxon>Lolium</taxon>
    </lineage>
</organism>
<dbReference type="InterPro" id="IPR055302">
    <property type="entry name" value="F-box_dom-containing"/>
</dbReference>
<dbReference type="EMBL" id="JAUUTY010000005">
    <property type="protein sequence ID" value="KAK1626221.1"/>
    <property type="molecule type" value="Genomic_DNA"/>
</dbReference>
<dbReference type="InterPro" id="IPR006566">
    <property type="entry name" value="FBD"/>
</dbReference>
<proteinExistence type="predicted"/>
<keyword evidence="3" id="KW-1185">Reference proteome</keyword>
<dbReference type="PANTHER" id="PTHR32141:SF123">
    <property type="entry name" value="F-BOX DOMAIN-CONTAINING PROTEIN"/>
    <property type="match status" value="1"/>
</dbReference>
<comment type="caution">
    <text evidence="2">The sequence shown here is derived from an EMBL/GenBank/DDBJ whole genome shotgun (WGS) entry which is preliminary data.</text>
</comment>
<evidence type="ECO:0000313" key="3">
    <source>
        <dbReference type="Proteomes" id="UP001231189"/>
    </source>
</evidence>
<dbReference type="AlphaFoldDB" id="A0AAD8VYU5"/>
<protein>
    <recommendedName>
        <fullName evidence="1">FBD domain-containing protein</fullName>
    </recommendedName>
</protein>
<sequence>MYLSSTVIQSISGDLNLWKRKHQSVIKCLDLRLKMVIMRSYRGIRAQINFATFFILNAKVLELMTFEVDAEHYTRGFLAEQRKELLLEKRASRGAQFRFQTGRLLRCYSEINNVRDLDLSDPFQPETKFSGVTHLDFG</sequence>
<evidence type="ECO:0000313" key="2">
    <source>
        <dbReference type="EMBL" id="KAK1626221.1"/>
    </source>
</evidence>
<reference evidence="2" key="1">
    <citation type="submission" date="2023-07" db="EMBL/GenBank/DDBJ databases">
        <title>A chromosome-level genome assembly of Lolium multiflorum.</title>
        <authorList>
            <person name="Chen Y."/>
            <person name="Copetti D."/>
            <person name="Kolliker R."/>
            <person name="Studer B."/>
        </authorList>
    </citation>
    <scope>NUCLEOTIDE SEQUENCE</scope>
    <source>
        <strain evidence="2">02402/16</strain>
        <tissue evidence="2">Leaf</tissue>
    </source>
</reference>
<evidence type="ECO:0000259" key="1">
    <source>
        <dbReference type="SMART" id="SM00579"/>
    </source>
</evidence>
<dbReference type="SMART" id="SM00579">
    <property type="entry name" value="FBD"/>
    <property type="match status" value="1"/>
</dbReference>
<gene>
    <name evidence="2" type="ORF">QYE76_000536</name>
</gene>